<keyword evidence="1" id="KW-0805">Transcription regulation</keyword>
<name>A0A645FMA6_9ZZZZ</name>
<dbReference type="Gene3D" id="1.10.10.60">
    <property type="entry name" value="Homeodomain-like"/>
    <property type="match status" value="2"/>
</dbReference>
<sequence>MASGKMLVEKARQYVDENYADAEFSVEALCDSLHISPAYFSTIFKKEAGINFISYLTDVRMKEAMRLLDETDEKTYMIAAKVGYSEPNYFSYAFKKQVGVSPSRYRKGLRDQQ</sequence>
<comment type="caution">
    <text evidence="5">The sequence shown here is derived from an EMBL/GenBank/DDBJ whole genome shotgun (WGS) entry which is preliminary data.</text>
</comment>
<dbReference type="InterPro" id="IPR020449">
    <property type="entry name" value="Tscrpt_reg_AraC-type_HTH"/>
</dbReference>
<evidence type="ECO:0000256" key="1">
    <source>
        <dbReference type="ARBA" id="ARBA00023015"/>
    </source>
</evidence>
<evidence type="ECO:0000313" key="5">
    <source>
        <dbReference type="EMBL" id="MPN14479.1"/>
    </source>
</evidence>
<keyword evidence="2" id="KW-0238">DNA-binding</keyword>
<dbReference type="SUPFAM" id="SSF46689">
    <property type="entry name" value="Homeodomain-like"/>
    <property type="match status" value="2"/>
</dbReference>
<dbReference type="GO" id="GO:0003700">
    <property type="term" value="F:DNA-binding transcription factor activity"/>
    <property type="evidence" value="ECO:0007669"/>
    <property type="project" value="InterPro"/>
</dbReference>
<dbReference type="PROSITE" id="PS01124">
    <property type="entry name" value="HTH_ARAC_FAMILY_2"/>
    <property type="match status" value="1"/>
</dbReference>
<dbReference type="InterPro" id="IPR009057">
    <property type="entry name" value="Homeodomain-like_sf"/>
</dbReference>
<reference evidence="5" key="1">
    <citation type="submission" date="2019-08" db="EMBL/GenBank/DDBJ databases">
        <authorList>
            <person name="Kucharzyk K."/>
            <person name="Murdoch R.W."/>
            <person name="Higgins S."/>
            <person name="Loffler F."/>
        </authorList>
    </citation>
    <scope>NUCLEOTIDE SEQUENCE</scope>
</reference>
<proteinExistence type="predicted"/>
<accession>A0A645FMA6</accession>
<dbReference type="PRINTS" id="PR00032">
    <property type="entry name" value="HTHARAC"/>
</dbReference>
<organism evidence="5">
    <name type="scientific">bioreactor metagenome</name>
    <dbReference type="NCBI Taxonomy" id="1076179"/>
    <lineage>
        <taxon>unclassified sequences</taxon>
        <taxon>metagenomes</taxon>
        <taxon>ecological metagenomes</taxon>
    </lineage>
</organism>
<dbReference type="InterPro" id="IPR018060">
    <property type="entry name" value="HTH_AraC"/>
</dbReference>
<feature type="domain" description="HTH araC/xylS-type" evidence="4">
    <location>
        <begin position="9"/>
        <end position="108"/>
    </location>
</feature>
<dbReference type="GO" id="GO:0043565">
    <property type="term" value="F:sequence-specific DNA binding"/>
    <property type="evidence" value="ECO:0007669"/>
    <property type="project" value="InterPro"/>
</dbReference>
<dbReference type="PANTHER" id="PTHR43280">
    <property type="entry name" value="ARAC-FAMILY TRANSCRIPTIONAL REGULATOR"/>
    <property type="match status" value="1"/>
</dbReference>
<dbReference type="EMBL" id="VSSQ01061112">
    <property type="protein sequence ID" value="MPN14479.1"/>
    <property type="molecule type" value="Genomic_DNA"/>
</dbReference>
<dbReference type="SMART" id="SM00342">
    <property type="entry name" value="HTH_ARAC"/>
    <property type="match status" value="1"/>
</dbReference>
<protein>
    <submittedName>
        <fullName evidence="5">HTH-type transcriptional regulator YesS</fullName>
    </submittedName>
</protein>
<dbReference type="PANTHER" id="PTHR43280:SF2">
    <property type="entry name" value="HTH-TYPE TRANSCRIPTIONAL REGULATOR EXSA"/>
    <property type="match status" value="1"/>
</dbReference>
<gene>
    <name evidence="5" type="primary">yesS_4</name>
    <name evidence="5" type="ORF">SDC9_161806</name>
</gene>
<evidence type="ECO:0000259" key="4">
    <source>
        <dbReference type="PROSITE" id="PS01124"/>
    </source>
</evidence>
<dbReference type="AlphaFoldDB" id="A0A645FMA6"/>
<evidence type="ECO:0000256" key="2">
    <source>
        <dbReference type="ARBA" id="ARBA00023125"/>
    </source>
</evidence>
<dbReference type="Pfam" id="PF12833">
    <property type="entry name" value="HTH_18"/>
    <property type="match status" value="1"/>
</dbReference>
<keyword evidence="3" id="KW-0804">Transcription</keyword>
<evidence type="ECO:0000256" key="3">
    <source>
        <dbReference type="ARBA" id="ARBA00023163"/>
    </source>
</evidence>